<sequence>MAQQFTPHSDSAALETPRVPTRLLSITALARFEFEPGKGNEGTKILMVEWEDDDLTRSAGTWHVSWDGKQTVLPADEQTSDHVRRCYFLLPPGTTIPPVVTLAYEPPPSSAATVKKPDSVQVNPLPAIFPPELGATARAAGKKGVLHTRWAKKRLQALEKEIKEESRYNLEGVALEMALQEKEWIETNFGVGPRLAPLQTTNVSSLNSVPLSPTTPLSPGGGRRLSEKLKGLKLGTSEKDLTRKPPPANHAEDSESHPLSPEGPDVAISSFNSFRHTPISDPAKSPVRHAVAHLPPASIQAQQERQLSEGGFTSLATTTIEQNTDDGLFAKALSPRSPDIPRSPFSFSPEETIPYAKKKLNES</sequence>
<name>A0A0H1BA57_9EURO</name>
<feature type="compositionally biased region" description="Low complexity" evidence="1">
    <location>
        <begin position="204"/>
        <end position="218"/>
    </location>
</feature>
<dbReference type="EMBL" id="LDEV01003284">
    <property type="protein sequence ID" value="KLJ06136.1"/>
    <property type="molecule type" value="Genomic_DNA"/>
</dbReference>
<dbReference type="Proteomes" id="UP000053573">
    <property type="component" value="Unassembled WGS sequence"/>
</dbReference>
<keyword evidence="3" id="KW-1185">Reference proteome</keyword>
<evidence type="ECO:0000256" key="1">
    <source>
        <dbReference type="SAM" id="MobiDB-lite"/>
    </source>
</evidence>
<reference evidence="3" key="1">
    <citation type="journal article" date="2015" name="PLoS Genet.">
        <title>The dynamic genome and transcriptome of the human fungal pathogen Blastomyces and close relative Emmonsia.</title>
        <authorList>
            <person name="Munoz J.F."/>
            <person name="Gauthier G.M."/>
            <person name="Desjardins C.A."/>
            <person name="Gallo J.E."/>
            <person name="Holder J."/>
            <person name="Sullivan T.D."/>
            <person name="Marty A.J."/>
            <person name="Carmen J.C."/>
            <person name="Chen Z."/>
            <person name="Ding L."/>
            <person name="Gujja S."/>
            <person name="Magrini V."/>
            <person name="Misas E."/>
            <person name="Mitreva M."/>
            <person name="Priest M."/>
            <person name="Saif S."/>
            <person name="Whiston E.A."/>
            <person name="Young S."/>
            <person name="Zeng Q."/>
            <person name="Goldman W.E."/>
            <person name="Mardis E.R."/>
            <person name="Taylor J.W."/>
            <person name="McEwen J.G."/>
            <person name="Clay O.K."/>
            <person name="Klein B.S."/>
            <person name="Cuomo C.A."/>
        </authorList>
    </citation>
    <scope>NUCLEOTIDE SEQUENCE [LARGE SCALE GENOMIC DNA]</scope>
    <source>
        <strain evidence="3">UAMH 139</strain>
    </source>
</reference>
<feature type="region of interest" description="Disordered" evidence="1">
    <location>
        <begin position="322"/>
        <end position="363"/>
    </location>
</feature>
<gene>
    <name evidence="2" type="ORF">EMPG_10429</name>
</gene>
<organism evidence="2 3">
    <name type="scientific">Blastomyces silverae</name>
    <dbReference type="NCBI Taxonomy" id="2060906"/>
    <lineage>
        <taxon>Eukaryota</taxon>
        <taxon>Fungi</taxon>
        <taxon>Dikarya</taxon>
        <taxon>Ascomycota</taxon>
        <taxon>Pezizomycotina</taxon>
        <taxon>Eurotiomycetes</taxon>
        <taxon>Eurotiomycetidae</taxon>
        <taxon>Onygenales</taxon>
        <taxon>Ajellomycetaceae</taxon>
        <taxon>Blastomyces</taxon>
    </lineage>
</organism>
<proteinExistence type="predicted"/>
<evidence type="ECO:0000313" key="2">
    <source>
        <dbReference type="EMBL" id="KLJ06136.1"/>
    </source>
</evidence>
<evidence type="ECO:0000313" key="3">
    <source>
        <dbReference type="Proteomes" id="UP000053573"/>
    </source>
</evidence>
<feature type="region of interest" description="Disordered" evidence="1">
    <location>
        <begin position="204"/>
        <end position="284"/>
    </location>
</feature>
<dbReference type="OrthoDB" id="5344482at2759"/>
<dbReference type="STRING" id="2060906.A0A0H1BA57"/>
<dbReference type="AlphaFoldDB" id="A0A0H1BA57"/>
<accession>A0A0H1BA57</accession>
<comment type="caution">
    <text evidence="2">The sequence shown here is derived from an EMBL/GenBank/DDBJ whole genome shotgun (WGS) entry which is preliminary data.</text>
</comment>
<protein>
    <submittedName>
        <fullName evidence="2">Uncharacterized protein</fullName>
    </submittedName>
</protein>
<feature type="compositionally biased region" description="Basic and acidic residues" evidence="1">
    <location>
        <begin position="224"/>
        <end position="243"/>
    </location>
</feature>